<protein>
    <submittedName>
        <fullName evidence="3">Zn-ribbon domain-containing OB-fold protein</fullName>
    </submittedName>
</protein>
<dbReference type="InterPro" id="IPR012340">
    <property type="entry name" value="NA-bd_OB-fold"/>
</dbReference>
<dbReference type="OrthoDB" id="7595207at2"/>
<dbReference type="InterPro" id="IPR022002">
    <property type="entry name" value="ChsH2_Znr"/>
</dbReference>
<dbReference type="PANTHER" id="PTHR34075:SF5">
    <property type="entry name" value="BLR3430 PROTEIN"/>
    <property type="match status" value="1"/>
</dbReference>
<name>A0A5B8LRA8_9HYPH</name>
<keyword evidence="4" id="KW-1185">Reference proteome</keyword>
<dbReference type="Pfam" id="PF01796">
    <property type="entry name" value="OB_ChsH2_C"/>
    <property type="match status" value="1"/>
</dbReference>
<evidence type="ECO:0000259" key="1">
    <source>
        <dbReference type="Pfam" id="PF01796"/>
    </source>
</evidence>
<evidence type="ECO:0000259" key="2">
    <source>
        <dbReference type="Pfam" id="PF12172"/>
    </source>
</evidence>
<dbReference type="Proteomes" id="UP000315364">
    <property type="component" value="Chromosome"/>
</dbReference>
<dbReference type="RefSeq" id="WP_146289039.1">
    <property type="nucleotide sequence ID" value="NZ_CP042304.1"/>
</dbReference>
<dbReference type="EMBL" id="CP042304">
    <property type="protein sequence ID" value="QDZ10235.1"/>
    <property type="molecule type" value="Genomic_DNA"/>
</dbReference>
<dbReference type="AlphaFoldDB" id="A0A5B8LRA8"/>
<feature type="domain" description="ChsH2 C-terminal OB-fold" evidence="1">
    <location>
        <begin position="58"/>
        <end position="115"/>
    </location>
</feature>
<dbReference type="KEGG" id="dea:FPZ08_05430"/>
<reference evidence="3 4" key="1">
    <citation type="submission" date="2019-07" db="EMBL/GenBank/DDBJ databases">
        <title>Full genome sequence of Devosia sp. Gsoil 520.</title>
        <authorList>
            <person name="Im W.-T."/>
        </authorList>
    </citation>
    <scope>NUCLEOTIDE SEQUENCE [LARGE SCALE GENOMIC DNA]</scope>
    <source>
        <strain evidence="3 4">Gsoil 520</strain>
    </source>
</reference>
<dbReference type="Pfam" id="PF12172">
    <property type="entry name" value="zf-ChsH2"/>
    <property type="match status" value="1"/>
</dbReference>
<gene>
    <name evidence="3" type="ORF">FPZ08_05430</name>
</gene>
<dbReference type="Gene3D" id="6.10.30.10">
    <property type="match status" value="1"/>
</dbReference>
<dbReference type="SUPFAM" id="SSF50249">
    <property type="entry name" value="Nucleic acid-binding proteins"/>
    <property type="match status" value="1"/>
</dbReference>
<sequence length="134" mass="14917">MQPTGRAVPAPHPDAESQPFWDAAAQGRFLIKRCTSCGEAHWFPRTLCPFCWSDKTEWIEGSGTGTIYSWTVMHRAKPPYAVAYVELAEGPRMLTNIVECDLDRLHIGQQVELVFTPTSGEDTPPVPMFRPIGG</sequence>
<evidence type="ECO:0000313" key="3">
    <source>
        <dbReference type="EMBL" id="QDZ10235.1"/>
    </source>
</evidence>
<organism evidence="3 4">
    <name type="scientific">Devosia ginsengisoli</name>
    <dbReference type="NCBI Taxonomy" id="400770"/>
    <lineage>
        <taxon>Bacteria</taxon>
        <taxon>Pseudomonadati</taxon>
        <taxon>Pseudomonadota</taxon>
        <taxon>Alphaproteobacteria</taxon>
        <taxon>Hyphomicrobiales</taxon>
        <taxon>Devosiaceae</taxon>
        <taxon>Devosia</taxon>
    </lineage>
</organism>
<dbReference type="InterPro" id="IPR002878">
    <property type="entry name" value="ChsH2_C"/>
</dbReference>
<accession>A0A5B8LRA8</accession>
<feature type="domain" description="ChsH2 rubredoxin-like zinc ribbon" evidence="2">
    <location>
        <begin position="21"/>
        <end position="57"/>
    </location>
</feature>
<evidence type="ECO:0000313" key="4">
    <source>
        <dbReference type="Proteomes" id="UP000315364"/>
    </source>
</evidence>
<proteinExistence type="predicted"/>
<dbReference type="InterPro" id="IPR052513">
    <property type="entry name" value="Thioester_dehydratase-like"/>
</dbReference>
<dbReference type="PANTHER" id="PTHR34075">
    <property type="entry name" value="BLR3430 PROTEIN"/>
    <property type="match status" value="1"/>
</dbReference>